<dbReference type="GO" id="GO:0016491">
    <property type="term" value="F:oxidoreductase activity"/>
    <property type="evidence" value="ECO:0007669"/>
    <property type="project" value="UniProtKB-UniRule"/>
</dbReference>
<dbReference type="STRING" id="1385514.N782_17925"/>
<evidence type="ECO:0000256" key="1">
    <source>
        <dbReference type="ARBA" id="ARBA00008366"/>
    </source>
</evidence>
<keyword evidence="8" id="KW-1185">Reference proteome</keyword>
<comment type="similarity">
    <text evidence="1 5">Belongs to the flavin oxidoreductase frp family.</text>
</comment>
<dbReference type="OrthoDB" id="9775805at2"/>
<keyword evidence="4 5" id="KW-0560">Oxidoreductase</keyword>
<gene>
    <name evidence="7" type="ORF">N782_17925</name>
</gene>
<dbReference type="InterPro" id="IPR029479">
    <property type="entry name" value="Nitroreductase"/>
</dbReference>
<evidence type="ECO:0000313" key="8">
    <source>
        <dbReference type="Proteomes" id="UP000030147"/>
    </source>
</evidence>
<evidence type="ECO:0000256" key="5">
    <source>
        <dbReference type="PIRNR" id="PIRNR005426"/>
    </source>
</evidence>
<dbReference type="InterPro" id="IPR016446">
    <property type="entry name" value="Flavin_OxRdtase_Frp"/>
</dbReference>
<dbReference type="PANTHER" id="PTHR43425">
    <property type="entry name" value="OXYGEN-INSENSITIVE NADPH NITROREDUCTASE"/>
    <property type="match status" value="1"/>
</dbReference>
<feature type="domain" description="Nitroreductase" evidence="6">
    <location>
        <begin position="10"/>
        <end position="165"/>
    </location>
</feature>
<name>A0A0A2TQM3_9BACI</name>
<dbReference type="Gene3D" id="3.40.109.10">
    <property type="entry name" value="NADH Oxidase"/>
    <property type="match status" value="1"/>
</dbReference>
<dbReference type="RefSeq" id="WP_036822411.1">
    <property type="nucleotide sequence ID" value="NZ_AVBF01000055.1"/>
</dbReference>
<comment type="caution">
    <text evidence="7">The sequence shown here is derived from an EMBL/GenBank/DDBJ whole genome shotgun (WGS) entry which is preliminary data.</text>
</comment>
<dbReference type="eggNOG" id="COG0778">
    <property type="taxonomic scope" value="Bacteria"/>
</dbReference>
<dbReference type="PANTHER" id="PTHR43425:SF3">
    <property type="entry name" value="NADPH-DEPENDENT OXIDOREDUCTASE"/>
    <property type="match status" value="1"/>
</dbReference>
<evidence type="ECO:0000256" key="3">
    <source>
        <dbReference type="ARBA" id="ARBA00022643"/>
    </source>
</evidence>
<evidence type="ECO:0000256" key="2">
    <source>
        <dbReference type="ARBA" id="ARBA00022630"/>
    </source>
</evidence>
<evidence type="ECO:0000256" key="4">
    <source>
        <dbReference type="ARBA" id="ARBA00023002"/>
    </source>
</evidence>
<dbReference type="Pfam" id="PF00881">
    <property type="entry name" value="Nitroreductase"/>
    <property type="match status" value="1"/>
</dbReference>
<dbReference type="AlphaFoldDB" id="A0A0A2TQM3"/>
<accession>A0A0A2TQM3</accession>
<dbReference type="NCBIfam" id="NF008033">
    <property type="entry name" value="PRK10765.1"/>
    <property type="match status" value="1"/>
</dbReference>
<evidence type="ECO:0000313" key="7">
    <source>
        <dbReference type="EMBL" id="KGP71610.1"/>
    </source>
</evidence>
<dbReference type="InterPro" id="IPR000415">
    <property type="entry name" value="Nitroreductase-like"/>
</dbReference>
<keyword evidence="2 5" id="KW-0285">Flavoprotein</keyword>
<dbReference type="PIRSF" id="PIRSF005426">
    <property type="entry name" value="Frp"/>
    <property type="match status" value="1"/>
</dbReference>
<keyword evidence="3 5" id="KW-0288">FMN</keyword>
<organism evidence="7 8">
    <name type="scientific">Pontibacillus yanchengensis Y32</name>
    <dbReference type="NCBI Taxonomy" id="1385514"/>
    <lineage>
        <taxon>Bacteria</taxon>
        <taxon>Bacillati</taxon>
        <taxon>Bacillota</taxon>
        <taxon>Bacilli</taxon>
        <taxon>Bacillales</taxon>
        <taxon>Bacillaceae</taxon>
        <taxon>Pontibacillus</taxon>
    </lineage>
</organism>
<sequence length="246" mass="28371">MNETLQTLLNHRSIRAFTDEKVTDEQIFAIIEAAQMASTSSYMQAYTIMGVTDEDKKAQLARITGQDYVQHNAHLFIFCADLYRHQQKATKEQKDNMLANLENTEHLLVSSIDAALAAQNAAIAAESMGLGMCFIGSIRNNIQQVDSLLSLPSHVIPLFGMVIGYPEKQPEQKPRLSREGIYFENEYKQDQTTELEAFDDTIREYYKHRSQNNRKDSWTEQMLRRFQKPMRMDVSEFVQSKGFNKR</sequence>
<reference evidence="7 8" key="1">
    <citation type="journal article" date="2015" name="Stand. Genomic Sci.">
        <title>High quality draft genome sequence of the moderately halophilic bacterium Pontibacillus yanchengensis Y32(T) and comparison among Pontibacillus genomes.</title>
        <authorList>
            <person name="Huang J."/>
            <person name="Qiao Z.X."/>
            <person name="Tang J.W."/>
            <person name="Wang G."/>
        </authorList>
    </citation>
    <scope>NUCLEOTIDE SEQUENCE [LARGE SCALE GENOMIC DNA]</scope>
    <source>
        <strain evidence="7 8">Y32</strain>
    </source>
</reference>
<evidence type="ECO:0000259" key="6">
    <source>
        <dbReference type="Pfam" id="PF00881"/>
    </source>
</evidence>
<protein>
    <submittedName>
        <fullName evidence="7">NADPH-dependent oxidoreductase</fullName>
    </submittedName>
</protein>
<keyword evidence="5" id="KW-0521">NADP</keyword>
<dbReference type="SUPFAM" id="SSF55469">
    <property type="entry name" value="FMN-dependent nitroreductase-like"/>
    <property type="match status" value="1"/>
</dbReference>
<dbReference type="CDD" id="cd02146">
    <property type="entry name" value="NfsA-like"/>
    <property type="match status" value="1"/>
</dbReference>
<dbReference type="EMBL" id="AVBF01000055">
    <property type="protein sequence ID" value="KGP71610.1"/>
    <property type="molecule type" value="Genomic_DNA"/>
</dbReference>
<dbReference type="Proteomes" id="UP000030147">
    <property type="component" value="Unassembled WGS sequence"/>
</dbReference>
<proteinExistence type="inferred from homology"/>